<dbReference type="PANTHER" id="PTHR36120">
    <property type="entry name" value="FUCOSE ISOMERASE"/>
    <property type="match status" value="1"/>
</dbReference>
<evidence type="ECO:0000313" key="4">
    <source>
        <dbReference type="EMBL" id="MBC5647374.1"/>
    </source>
</evidence>
<dbReference type="Pfam" id="PF02952">
    <property type="entry name" value="Fucose_iso_C"/>
    <property type="match status" value="1"/>
</dbReference>
<feature type="domain" description="L-fucose isomerase C-terminal" evidence="3">
    <location>
        <begin position="364"/>
        <end position="464"/>
    </location>
</feature>
<name>A0ABR7EE52_9FIRM</name>
<dbReference type="InterPro" id="IPR009015">
    <property type="entry name" value="Fucose_isomerase_N/cen_sf"/>
</dbReference>
<proteinExistence type="predicted"/>
<dbReference type="PANTHER" id="PTHR36120:SF1">
    <property type="entry name" value="L-FUCOSE ISOMERASE C-TERMINAL DOMAIN-CONTAINING PROTEIN"/>
    <property type="match status" value="1"/>
</dbReference>
<dbReference type="EMBL" id="JACOON010000001">
    <property type="protein sequence ID" value="MBC5647374.1"/>
    <property type="molecule type" value="Genomic_DNA"/>
</dbReference>
<evidence type="ECO:0000256" key="1">
    <source>
        <dbReference type="ARBA" id="ARBA00023235"/>
    </source>
</evidence>
<dbReference type="InterPro" id="IPR015888">
    <property type="entry name" value="Fuc_isomerase_C"/>
</dbReference>
<dbReference type="Proteomes" id="UP000606889">
    <property type="component" value="Unassembled WGS sequence"/>
</dbReference>
<dbReference type="SUPFAM" id="SSF53743">
    <property type="entry name" value="FucI/AraA N-terminal and middle domains"/>
    <property type="match status" value="1"/>
</dbReference>
<reference evidence="4 5" key="1">
    <citation type="submission" date="2020-08" db="EMBL/GenBank/DDBJ databases">
        <title>Genome public.</title>
        <authorList>
            <person name="Liu C."/>
            <person name="Sun Q."/>
        </authorList>
    </citation>
    <scope>NUCLEOTIDE SEQUENCE [LARGE SCALE GENOMIC DNA]</scope>
    <source>
        <strain evidence="4 5">NSJ-35</strain>
    </source>
</reference>
<evidence type="ECO:0000313" key="5">
    <source>
        <dbReference type="Proteomes" id="UP000606889"/>
    </source>
</evidence>
<dbReference type="RefSeq" id="WP_186856873.1">
    <property type="nucleotide sequence ID" value="NZ_JACOON010000001.1"/>
</dbReference>
<keyword evidence="1" id="KW-0413">Isomerase</keyword>
<protein>
    <recommendedName>
        <fullName evidence="3">L-fucose isomerase C-terminal domain-containing protein</fullName>
    </recommendedName>
</protein>
<comment type="caution">
    <text evidence="4">The sequence shown here is derived from an EMBL/GenBank/DDBJ whole genome shotgun (WGS) entry which is preliminary data.</text>
</comment>
<keyword evidence="2" id="KW-0119">Carbohydrate metabolism</keyword>
<sequence length="466" mass="52098">MGRQTFALYFGNRGFFPESLIAGARQELKQAISDAGCDYLIMDENATRYGAVETPEEGRIYANFLKQNEGKYDGVIICLPNFGDENGAVAAVRDAGVPIYVQAYPDEIGKMDFENRRDAYCGKLSIEDMLGQYGIPYSVYPLHVAHPQSGAFAQNLQDFAAVCRIVKKLKRFSIGGIGARTTKFKTVRYDELALQKYGITFESYDLSELFARIRSMKDCRDAVREKKDWLSAYADFSRVPDDKFTVLAKISVAIDDMMDEYHLDTVSIRCWDEMHREFGVAPCVLLSELNDRGIAASCEMDVANTVTMYALSAASELPAGCVDWNNNYGGEPDKCILFHCGPIARRLMTGRGQVGIHKMFAKGNGPDYGWGVDEGRIAPMDMTYASAATMNGKLYAYVDEGQITDDPIENTYFGCAGVAHIENLEEKLIYMGKNGYRHHTTFTKGKYLNAVKDAFQTYLNYELIVL</sequence>
<evidence type="ECO:0000256" key="2">
    <source>
        <dbReference type="ARBA" id="ARBA00023277"/>
    </source>
</evidence>
<keyword evidence="5" id="KW-1185">Reference proteome</keyword>
<organism evidence="4 5">
    <name type="scientific">Christensenella tenuis</name>
    <dbReference type="NCBI Taxonomy" id="2763033"/>
    <lineage>
        <taxon>Bacteria</taxon>
        <taxon>Bacillati</taxon>
        <taxon>Bacillota</taxon>
        <taxon>Clostridia</taxon>
        <taxon>Christensenellales</taxon>
        <taxon>Christensenellaceae</taxon>
        <taxon>Christensenella</taxon>
    </lineage>
</organism>
<evidence type="ECO:0000259" key="3">
    <source>
        <dbReference type="Pfam" id="PF02952"/>
    </source>
</evidence>
<accession>A0ABR7EE52</accession>
<gene>
    <name evidence="4" type="ORF">H8S18_03380</name>
</gene>